<sequence length="223" mass="24419">MAVRGMLTICLFTVGLMYWANAEETAAAGGPFPPCRDATTCTCEPVINVTPQQMGYCDCKNLTNWLSNTTSGLSEAEEDIAELATDIENLKGTVDVLKADSHKAEADSHDESDYMNYYDEIAQATCTAMNTVRGWTFAVRRTCATNGRTCKTICADRQLRAQYPGVVASRPMACFNSLHVNSNQPKLAKGRAGDEKLGLTIHKYNSCENDYCGPNYCCCKTDN</sequence>
<protein>
    <submittedName>
        <fullName evidence="1">Uncharacterized protein</fullName>
    </submittedName>
</protein>
<accession>A0A8J1TF35</accession>
<evidence type="ECO:0000313" key="2">
    <source>
        <dbReference type="Proteomes" id="UP000749559"/>
    </source>
</evidence>
<comment type="caution">
    <text evidence="1">The sequence shown here is derived from an EMBL/GenBank/DDBJ whole genome shotgun (WGS) entry which is preliminary data.</text>
</comment>
<dbReference type="OrthoDB" id="6152270at2759"/>
<proteinExistence type="predicted"/>
<dbReference type="AlphaFoldDB" id="A0A8J1TF35"/>
<dbReference type="Proteomes" id="UP000749559">
    <property type="component" value="Unassembled WGS sequence"/>
</dbReference>
<keyword evidence="2" id="KW-1185">Reference proteome</keyword>
<gene>
    <name evidence="1" type="ORF">OFUS_LOCUS3865</name>
</gene>
<evidence type="ECO:0000313" key="1">
    <source>
        <dbReference type="EMBL" id="CAH1776716.1"/>
    </source>
</evidence>
<dbReference type="EMBL" id="CAIIXF020000002">
    <property type="protein sequence ID" value="CAH1776716.1"/>
    <property type="molecule type" value="Genomic_DNA"/>
</dbReference>
<name>A0A8J1TF35_OWEFU</name>
<reference evidence="1" key="1">
    <citation type="submission" date="2022-03" db="EMBL/GenBank/DDBJ databases">
        <authorList>
            <person name="Martin C."/>
        </authorList>
    </citation>
    <scope>NUCLEOTIDE SEQUENCE</scope>
</reference>
<organism evidence="1 2">
    <name type="scientific">Owenia fusiformis</name>
    <name type="common">Polychaete worm</name>
    <dbReference type="NCBI Taxonomy" id="6347"/>
    <lineage>
        <taxon>Eukaryota</taxon>
        <taxon>Metazoa</taxon>
        <taxon>Spiralia</taxon>
        <taxon>Lophotrochozoa</taxon>
        <taxon>Annelida</taxon>
        <taxon>Polychaeta</taxon>
        <taxon>Sedentaria</taxon>
        <taxon>Canalipalpata</taxon>
        <taxon>Sabellida</taxon>
        <taxon>Oweniida</taxon>
        <taxon>Oweniidae</taxon>
        <taxon>Owenia</taxon>
    </lineage>
</organism>